<dbReference type="STRING" id="6290.A0A0N4XAY5"/>
<evidence type="ECO:0000313" key="1">
    <source>
        <dbReference type="EMBL" id="VDO90421.1"/>
    </source>
</evidence>
<dbReference type="PANTHER" id="PTHR44590">
    <property type="entry name" value="CARBOXYLIC ESTER HYDROLASE-RELATED"/>
    <property type="match status" value="1"/>
</dbReference>
<reference evidence="3" key="1">
    <citation type="submission" date="2017-02" db="UniProtKB">
        <authorList>
            <consortium name="WormBaseParasite"/>
        </authorList>
    </citation>
    <scope>IDENTIFICATION</scope>
</reference>
<evidence type="ECO:0000313" key="2">
    <source>
        <dbReference type="Proteomes" id="UP000268014"/>
    </source>
</evidence>
<dbReference type="SUPFAM" id="SSF53474">
    <property type="entry name" value="alpha/beta-Hydrolases"/>
    <property type="match status" value="1"/>
</dbReference>
<evidence type="ECO:0000313" key="3">
    <source>
        <dbReference type="WBParaSite" id="HPLM_0002153001-mRNA-1"/>
    </source>
</evidence>
<name>A0A0N4XAY5_HAEPC</name>
<dbReference type="PANTHER" id="PTHR44590:SF3">
    <property type="entry name" value="CARBOXYLESTERASE TYPE B DOMAIN-CONTAINING PROTEIN"/>
    <property type="match status" value="1"/>
</dbReference>
<protein>
    <submittedName>
        <fullName evidence="3">COesterase domain-containing protein</fullName>
    </submittedName>
</protein>
<dbReference type="OrthoDB" id="5796168at2759"/>
<organism evidence="3">
    <name type="scientific">Haemonchus placei</name>
    <name type="common">Barber's pole worm</name>
    <dbReference type="NCBI Taxonomy" id="6290"/>
    <lineage>
        <taxon>Eukaryota</taxon>
        <taxon>Metazoa</taxon>
        <taxon>Ecdysozoa</taxon>
        <taxon>Nematoda</taxon>
        <taxon>Chromadorea</taxon>
        <taxon>Rhabditida</taxon>
        <taxon>Rhabditina</taxon>
        <taxon>Rhabditomorpha</taxon>
        <taxon>Strongyloidea</taxon>
        <taxon>Trichostrongylidae</taxon>
        <taxon>Haemonchus</taxon>
    </lineage>
</organism>
<sequence length="104" mass="11848">MIDDLRRLPSSKFALSLIDKMEKSSVGNTCPVGPRLDFDFIPKSVSEMRKEAPAKPMLIGCCASEGLIFLGFEKHPFLSTIMEQISRLIPEKHQPRLFKKLREE</sequence>
<gene>
    <name evidence="1" type="ORF">HPLM_LOCUS21519</name>
</gene>
<accession>A0A0N4XAY5</accession>
<dbReference type="Proteomes" id="UP000268014">
    <property type="component" value="Unassembled WGS sequence"/>
</dbReference>
<dbReference type="InterPro" id="IPR029058">
    <property type="entry name" value="AB_hydrolase_fold"/>
</dbReference>
<keyword evidence="2" id="KW-1185">Reference proteome</keyword>
<proteinExistence type="predicted"/>
<dbReference type="EMBL" id="UZAF01023560">
    <property type="protein sequence ID" value="VDO90421.1"/>
    <property type="molecule type" value="Genomic_DNA"/>
</dbReference>
<reference evidence="1 2" key="2">
    <citation type="submission" date="2018-11" db="EMBL/GenBank/DDBJ databases">
        <authorList>
            <consortium name="Pathogen Informatics"/>
        </authorList>
    </citation>
    <scope>NUCLEOTIDE SEQUENCE [LARGE SCALE GENOMIC DNA]</scope>
    <source>
        <strain evidence="1 2">MHpl1</strain>
    </source>
</reference>
<dbReference type="Gene3D" id="3.40.50.1820">
    <property type="entry name" value="alpha/beta hydrolase"/>
    <property type="match status" value="1"/>
</dbReference>
<dbReference type="WBParaSite" id="HPLM_0002153001-mRNA-1">
    <property type="protein sequence ID" value="HPLM_0002153001-mRNA-1"/>
    <property type="gene ID" value="HPLM_0002153001"/>
</dbReference>
<dbReference type="AlphaFoldDB" id="A0A0N4XAY5"/>